<evidence type="ECO:0000313" key="2">
    <source>
        <dbReference type="EMBL" id="TKS72877.1"/>
    </source>
</evidence>
<proteinExistence type="predicted"/>
<dbReference type="Proteomes" id="UP000298787">
    <property type="component" value="Chromosome 6"/>
</dbReference>
<protein>
    <submittedName>
        <fullName evidence="2">Uncharacterized protein</fullName>
    </submittedName>
</protein>
<evidence type="ECO:0000313" key="3">
    <source>
        <dbReference type="Proteomes" id="UP000298787"/>
    </source>
</evidence>
<sequence>MIVMIRLFVLPDRDYVQVLDSLCGRLRDYVQVLDSLQGRHRNYVQVLDSLQGRHRNYVQVLDSLCGRHRNYVQVLDSLRGRHGDYVPVLDSLQGRHRDYVQVLDSLRGRLRDYVQVLDSLCGRLRDYVQVLDSLRGRRRDYVRVLDSLRGRHRDYVQVLDSLCGLKNCPGVSRRHGVGTSEASSPTELRTAFPAERRGRHAAAVVDAPSETPPPTTARDTQSSLSLAMSSEQRVPVFVPTGVTDYQEEEEEVTRLSSFYGHDGRGAESKEDADGGS</sequence>
<feature type="region of interest" description="Disordered" evidence="1">
    <location>
        <begin position="241"/>
        <end position="276"/>
    </location>
</feature>
<feature type="compositionally biased region" description="Basic and acidic residues" evidence="1">
    <location>
        <begin position="261"/>
        <end position="276"/>
    </location>
</feature>
<evidence type="ECO:0000256" key="1">
    <source>
        <dbReference type="SAM" id="MobiDB-lite"/>
    </source>
</evidence>
<keyword evidence="3" id="KW-1185">Reference proteome</keyword>
<gene>
    <name evidence="2" type="ORF">D9C73_006954</name>
</gene>
<feature type="compositionally biased region" description="Polar residues" evidence="1">
    <location>
        <begin position="217"/>
        <end position="229"/>
    </location>
</feature>
<dbReference type="EMBL" id="CM014083">
    <property type="protein sequence ID" value="TKS72877.1"/>
    <property type="molecule type" value="Genomic_DNA"/>
</dbReference>
<feature type="region of interest" description="Disordered" evidence="1">
    <location>
        <begin position="196"/>
        <end position="229"/>
    </location>
</feature>
<name>A0A4U5UE84_COLLU</name>
<accession>A0A4U5UE84</accession>
<organism evidence="2 3">
    <name type="scientific">Collichthys lucidus</name>
    <name type="common">Big head croaker</name>
    <name type="synonym">Sciaena lucida</name>
    <dbReference type="NCBI Taxonomy" id="240159"/>
    <lineage>
        <taxon>Eukaryota</taxon>
        <taxon>Metazoa</taxon>
        <taxon>Chordata</taxon>
        <taxon>Craniata</taxon>
        <taxon>Vertebrata</taxon>
        <taxon>Euteleostomi</taxon>
        <taxon>Actinopterygii</taxon>
        <taxon>Neopterygii</taxon>
        <taxon>Teleostei</taxon>
        <taxon>Neoteleostei</taxon>
        <taxon>Acanthomorphata</taxon>
        <taxon>Eupercaria</taxon>
        <taxon>Sciaenidae</taxon>
        <taxon>Collichthys</taxon>
    </lineage>
</organism>
<dbReference type="AlphaFoldDB" id="A0A4U5UE84"/>
<reference evidence="2 3" key="1">
    <citation type="submission" date="2019-01" db="EMBL/GenBank/DDBJ databases">
        <title>Genome Assembly of Collichthys lucidus.</title>
        <authorList>
            <person name="Cai M."/>
            <person name="Xiao S."/>
        </authorList>
    </citation>
    <scope>NUCLEOTIDE SEQUENCE [LARGE SCALE GENOMIC DNA]</scope>
    <source>
        <strain evidence="2">JT15FE1705JMU</strain>
        <tissue evidence="2">Muscle</tissue>
    </source>
</reference>